<evidence type="ECO:0000256" key="5">
    <source>
        <dbReference type="SAM" id="MobiDB-lite"/>
    </source>
</evidence>
<dbReference type="PROSITE" id="PS50048">
    <property type="entry name" value="ZN2_CY6_FUNGAL_2"/>
    <property type="match status" value="1"/>
</dbReference>
<dbReference type="GO" id="GO:0000978">
    <property type="term" value="F:RNA polymerase II cis-regulatory region sequence-specific DNA binding"/>
    <property type="evidence" value="ECO:0007669"/>
    <property type="project" value="TreeGrafter"/>
</dbReference>
<evidence type="ECO:0000256" key="4">
    <source>
        <dbReference type="ARBA" id="ARBA00023242"/>
    </source>
</evidence>
<sequence>MTHPFPDQCISTNNRLKSCDECRLRNRGCSRDPDGCKRCVKLHLTCVYSKNSTRNKKFKELKRQLESGKMEPEDGSTEAVASEASSSIRVEASVKEEVADAIPRRRPRRAVVAQSEKRRSSASSSASDITPTISSTSTPSTEPRSPATTATKLEPSIPAPAIITSATSTHADPFPTLMSSMLPLPTITTTTWPSTQPSTFHNNPVFDFPDQFDQAIGWLHNPAQFAQPVSSPLPHIMHSPLVSTPQVLGSPMPLLHTQGLVSQFGDMLTPFTPTAPPFSPFHGNAFGQWSMQLPQQQPQVQMLSVGASSKAPVTPQQQVDRAPFRRQDNEWLTLPTTGELDFDLGHW</sequence>
<keyword evidence="3" id="KW-0804">Transcription</keyword>
<dbReference type="GO" id="GO:0008270">
    <property type="term" value="F:zinc ion binding"/>
    <property type="evidence" value="ECO:0007669"/>
    <property type="project" value="InterPro"/>
</dbReference>
<dbReference type="InterPro" id="IPR036864">
    <property type="entry name" value="Zn2-C6_fun-type_DNA-bd_sf"/>
</dbReference>
<accession>A0A1Y2AUX9</accession>
<dbReference type="GO" id="GO:0005634">
    <property type="term" value="C:nucleus"/>
    <property type="evidence" value="ECO:0007669"/>
    <property type="project" value="TreeGrafter"/>
</dbReference>
<keyword evidence="1" id="KW-0805">Transcription regulation</keyword>
<dbReference type="CDD" id="cd00067">
    <property type="entry name" value="GAL4"/>
    <property type="match status" value="1"/>
</dbReference>
<dbReference type="AlphaFoldDB" id="A0A1Y2AUX9"/>
<keyword evidence="8" id="KW-1185">Reference proteome</keyword>
<dbReference type="PANTHER" id="PTHR31069:SF12">
    <property type="entry name" value="TRANSCRIPTION FACTOR DOMAIN-CONTAINING PROTEIN"/>
    <property type="match status" value="1"/>
</dbReference>
<dbReference type="InterPro" id="IPR050675">
    <property type="entry name" value="OAF3"/>
</dbReference>
<organism evidence="7 8">
    <name type="scientific">Rhizoclosmatium globosum</name>
    <dbReference type="NCBI Taxonomy" id="329046"/>
    <lineage>
        <taxon>Eukaryota</taxon>
        <taxon>Fungi</taxon>
        <taxon>Fungi incertae sedis</taxon>
        <taxon>Chytridiomycota</taxon>
        <taxon>Chytridiomycota incertae sedis</taxon>
        <taxon>Chytridiomycetes</taxon>
        <taxon>Chytridiales</taxon>
        <taxon>Chytriomycetaceae</taxon>
        <taxon>Rhizoclosmatium</taxon>
    </lineage>
</organism>
<dbReference type="InterPro" id="IPR001138">
    <property type="entry name" value="Zn2Cys6_DnaBD"/>
</dbReference>
<reference evidence="7 8" key="1">
    <citation type="submission" date="2016-07" db="EMBL/GenBank/DDBJ databases">
        <title>Pervasive Adenine N6-methylation of Active Genes in Fungi.</title>
        <authorList>
            <consortium name="DOE Joint Genome Institute"/>
            <person name="Mondo S.J."/>
            <person name="Dannebaum R.O."/>
            <person name="Kuo R.C."/>
            <person name="Labutti K."/>
            <person name="Haridas S."/>
            <person name="Kuo A."/>
            <person name="Salamov A."/>
            <person name="Ahrendt S.R."/>
            <person name="Lipzen A."/>
            <person name="Sullivan W."/>
            <person name="Andreopoulos W.B."/>
            <person name="Clum A."/>
            <person name="Lindquist E."/>
            <person name="Daum C."/>
            <person name="Ramamoorthy G.K."/>
            <person name="Gryganskyi A."/>
            <person name="Culley D."/>
            <person name="Magnuson J.K."/>
            <person name="James T.Y."/>
            <person name="O'Malley M.A."/>
            <person name="Stajich J.E."/>
            <person name="Spatafora J.W."/>
            <person name="Visel A."/>
            <person name="Grigoriev I.V."/>
        </authorList>
    </citation>
    <scope>NUCLEOTIDE SEQUENCE [LARGE SCALE GENOMIC DNA]</scope>
    <source>
        <strain evidence="7 8">JEL800</strain>
    </source>
</reference>
<feature type="region of interest" description="Disordered" evidence="5">
    <location>
        <begin position="65"/>
        <end position="159"/>
    </location>
</feature>
<keyword evidence="2" id="KW-0238">DNA-binding</keyword>
<dbReference type="OrthoDB" id="2112096at2759"/>
<evidence type="ECO:0000256" key="3">
    <source>
        <dbReference type="ARBA" id="ARBA00023163"/>
    </source>
</evidence>
<dbReference type="GO" id="GO:0045944">
    <property type="term" value="P:positive regulation of transcription by RNA polymerase II"/>
    <property type="evidence" value="ECO:0007669"/>
    <property type="project" value="TreeGrafter"/>
</dbReference>
<feature type="compositionally biased region" description="Low complexity" evidence="5">
    <location>
        <begin position="121"/>
        <end position="151"/>
    </location>
</feature>
<keyword evidence="4" id="KW-0539">Nucleus</keyword>
<dbReference type="Proteomes" id="UP000193642">
    <property type="component" value="Unassembled WGS sequence"/>
</dbReference>
<proteinExistence type="predicted"/>
<dbReference type="GO" id="GO:0000981">
    <property type="term" value="F:DNA-binding transcription factor activity, RNA polymerase II-specific"/>
    <property type="evidence" value="ECO:0007669"/>
    <property type="project" value="InterPro"/>
</dbReference>
<name>A0A1Y2AUX9_9FUNG</name>
<evidence type="ECO:0000259" key="6">
    <source>
        <dbReference type="PROSITE" id="PS50048"/>
    </source>
</evidence>
<feature type="non-terminal residue" evidence="7">
    <location>
        <position position="1"/>
    </location>
</feature>
<evidence type="ECO:0000313" key="8">
    <source>
        <dbReference type="Proteomes" id="UP000193642"/>
    </source>
</evidence>
<dbReference type="SMART" id="SM00066">
    <property type="entry name" value="GAL4"/>
    <property type="match status" value="1"/>
</dbReference>
<evidence type="ECO:0000256" key="1">
    <source>
        <dbReference type="ARBA" id="ARBA00023015"/>
    </source>
</evidence>
<protein>
    <recommendedName>
        <fullName evidence="6">Zn(2)-C6 fungal-type domain-containing protein</fullName>
    </recommendedName>
</protein>
<feature type="domain" description="Zn(2)-C6 fungal-type" evidence="6">
    <location>
        <begin position="18"/>
        <end position="48"/>
    </location>
</feature>
<dbReference type="SUPFAM" id="SSF57701">
    <property type="entry name" value="Zn2/Cys6 DNA-binding domain"/>
    <property type="match status" value="1"/>
</dbReference>
<dbReference type="Gene3D" id="4.10.240.10">
    <property type="entry name" value="Zn(2)-C6 fungal-type DNA-binding domain"/>
    <property type="match status" value="1"/>
</dbReference>
<feature type="compositionally biased region" description="Low complexity" evidence="5">
    <location>
        <begin position="77"/>
        <end position="91"/>
    </location>
</feature>
<evidence type="ECO:0000256" key="2">
    <source>
        <dbReference type="ARBA" id="ARBA00023125"/>
    </source>
</evidence>
<gene>
    <name evidence="7" type="ORF">BCR33DRAFT_773754</name>
</gene>
<dbReference type="EMBL" id="MCGO01000114">
    <property type="protein sequence ID" value="ORY26398.1"/>
    <property type="molecule type" value="Genomic_DNA"/>
</dbReference>
<evidence type="ECO:0000313" key="7">
    <source>
        <dbReference type="EMBL" id="ORY26398.1"/>
    </source>
</evidence>
<dbReference type="PANTHER" id="PTHR31069">
    <property type="entry name" value="OLEATE-ACTIVATED TRANSCRIPTION FACTOR 1-RELATED"/>
    <property type="match status" value="1"/>
</dbReference>
<comment type="caution">
    <text evidence="7">The sequence shown here is derived from an EMBL/GenBank/DDBJ whole genome shotgun (WGS) entry which is preliminary data.</text>
</comment>